<dbReference type="AlphaFoldDB" id="A0A1C0YWA1"/>
<gene>
    <name evidence="5" type="ORF">A6K76_08765</name>
</gene>
<dbReference type="InterPro" id="IPR018060">
    <property type="entry name" value="HTH_AraC"/>
</dbReference>
<dbReference type="InterPro" id="IPR009057">
    <property type="entry name" value="Homeodomain-like_sf"/>
</dbReference>
<organism evidence="5 6">
    <name type="scientific">Caryophanon latum</name>
    <dbReference type="NCBI Taxonomy" id="33977"/>
    <lineage>
        <taxon>Bacteria</taxon>
        <taxon>Bacillati</taxon>
        <taxon>Bacillota</taxon>
        <taxon>Bacilli</taxon>
        <taxon>Bacillales</taxon>
        <taxon>Caryophanaceae</taxon>
        <taxon>Caryophanon</taxon>
    </lineage>
</organism>
<keyword evidence="3" id="KW-0804">Transcription</keyword>
<dbReference type="Proteomes" id="UP000093482">
    <property type="component" value="Unassembled WGS sequence"/>
</dbReference>
<evidence type="ECO:0000256" key="1">
    <source>
        <dbReference type="ARBA" id="ARBA00023015"/>
    </source>
</evidence>
<dbReference type="EMBL" id="MATO01000028">
    <property type="protein sequence ID" value="OCS91430.1"/>
    <property type="molecule type" value="Genomic_DNA"/>
</dbReference>
<dbReference type="PROSITE" id="PS01124">
    <property type="entry name" value="HTH_ARAC_FAMILY_2"/>
    <property type="match status" value="1"/>
</dbReference>
<evidence type="ECO:0000313" key="5">
    <source>
        <dbReference type="EMBL" id="OCS91430.1"/>
    </source>
</evidence>
<evidence type="ECO:0000256" key="2">
    <source>
        <dbReference type="ARBA" id="ARBA00023125"/>
    </source>
</evidence>
<dbReference type="PANTHER" id="PTHR43280">
    <property type="entry name" value="ARAC-FAMILY TRANSCRIPTIONAL REGULATOR"/>
    <property type="match status" value="1"/>
</dbReference>
<dbReference type="Pfam" id="PF12833">
    <property type="entry name" value="HTH_18"/>
    <property type="match status" value="1"/>
</dbReference>
<dbReference type="GO" id="GO:0043565">
    <property type="term" value="F:sequence-specific DNA binding"/>
    <property type="evidence" value="ECO:0007669"/>
    <property type="project" value="InterPro"/>
</dbReference>
<dbReference type="SUPFAM" id="SSF46689">
    <property type="entry name" value="Homeodomain-like"/>
    <property type="match status" value="2"/>
</dbReference>
<dbReference type="SMART" id="SM00342">
    <property type="entry name" value="HTH_ARAC"/>
    <property type="match status" value="1"/>
</dbReference>
<sequence length="396" mass="46547">MFRICSHIHNQTLLHKINTWLDELAPTRVQFVNSIENAHVYIKEITTLFDWIIIRRLQKAHATCIIIPLLQENLAYSAPIAIDLQLTYLLVEPIQKHKLLRAMRKIYTHINVEQQTAFNYNDLSIALKEKDSLYYDTLLRHLIRHEFQDETQFLEASKHISMEQFPNTVLFYQSFSVENDKSCSIIYDTLRQYINAPLHFLPFGKHLAILLHVQQSYNSFQQWSEGTSTFEQAIEQLKREGIYSYIGIGQTFRDPLQLHMSYAQARLARRKPPANWIHMRYYDELPKHDSILQAVQYIEAHCHESISISRVAQEIGFSAPYFGKMFKKETGLCFPEYVSYTRIIQSLLPLRRTTQTLEQISAEYGFNTPNYYSGTFKKIVSLSPSEYRQTTEILFN</sequence>
<keyword evidence="2" id="KW-0238">DNA-binding</keyword>
<accession>A0A1C0YWA1</accession>
<evidence type="ECO:0000313" key="6">
    <source>
        <dbReference type="Proteomes" id="UP000093482"/>
    </source>
</evidence>
<protein>
    <recommendedName>
        <fullName evidence="4">HTH araC/xylS-type domain-containing protein</fullName>
    </recommendedName>
</protein>
<name>A0A1C0YWA1_9BACL</name>
<keyword evidence="1" id="KW-0805">Transcription regulation</keyword>
<feature type="domain" description="HTH araC/xylS-type" evidence="4">
    <location>
        <begin position="292"/>
        <end position="390"/>
    </location>
</feature>
<dbReference type="PROSITE" id="PS00041">
    <property type="entry name" value="HTH_ARAC_FAMILY_1"/>
    <property type="match status" value="1"/>
</dbReference>
<proteinExistence type="predicted"/>
<comment type="caution">
    <text evidence="5">The sequence shown here is derived from an EMBL/GenBank/DDBJ whole genome shotgun (WGS) entry which is preliminary data.</text>
</comment>
<dbReference type="PANTHER" id="PTHR43280:SF28">
    <property type="entry name" value="HTH-TYPE TRANSCRIPTIONAL ACTIVATOR RHAS"/>
    <property type="match status" value="1"/>
</dbReference>
<dbReference type="InterPro" id="IPR018062">
    <property type="entry name" value="HTH_AraC-typ_CS"/>
</dbReference>
<evidence type="ECO:0000256" key="3">
    <source>
        <dbReference type="ARBA" id="ARBA00023163"/>
    </source>
</evidence>
<dbReference type="Gene3D" id="1.10.10.60">
    <property type="entry name" value="Homeodomain-like"/>
    <property type="match status" value="2"/>
</dbReference>
<dbReference type="OrthoDB" id="9788446at2"/>
<dbReference type="RefSeq" id="WP_066463268.1">
    <property type="nucleotide sequence ID" value="NZ_MATO01000028.1"/>
</dbReference>
<reference evidence="5 6" key="1">
    <citation type="submission" date="2016-07" db="EMBL/GenBank/DDBJ databases">
        <title>Caryophanon latum genome sequencing.</title>
        <authorList>
            <person name="Verma A."/>
            <person name="Pal Y."/>
            <person name="Krishnamurthi S."/>
        </authorList>
    </citation>
    <scope>NUCLEOTIDE SEQUENCE [LARGE SCALE GENOMIC DNA]</scope>
    <source>
        <strain evidence="5 6">DSM 14151</strain>
    </source>
</reference>
<dbReference type="GO" id="GO:0003700">
    <property type="term" value="F:DNA-binding transcription factor activity"/>
    <property type="evidence" value="ECO:0007669"/>
    <property type="project" value="InterPro"/>
</dbReference>
<keyword evidence="6" id="KW-1185">Reference proteome</keyword>
<evidence type="ECO:0000259" key="4">
    <source>
        <dbReference type="PROSITE" id="PS01124"/>
    </source>
</evidence>